<keyword evidence="3" id="KW-1185">Reference proteome</keyword>
<dbReference type="Proteomes" id="UP000628736">
    <property type="component" value="Unassembled WGS sequence"/>
</dbReference>
<evidence type="ECO:0000313" key="2">
    <source>
        <dbReference type="EMBL" id="MBC5723787.1"/>
    </source>
</evidence>
<reference evidence="2" key="1">
    <citation type="submission" date="2020-08" db="EMBL/GenBank/DDBJ databases">
        <title>Genome public.</title>
        <authorList>
            <person name="Liu C."/>
            <person name="Sun Q."/>
        </authorList>
    </citation>
    <scope>NUCLEOTIDE SEQUENCE</scope>
    <source>
        <strain evidence="2">NSJ-23</strain>
    </source>
</reference>
<accession>A0A8J6M989</accession>
<gene>
    <name evidence="2" type="ORF">H8S11_13350</name>
</gene>
<comment type="caution">
    <text evidence="2">The sequence shown here is derived from an EMBL/GenBank/DDBJ whole genome shotgun (WGS) entry which is preliminary data.</text>
</comment>
<dbReference type="SUPFAM" id="SSF82771">
    <property type="entry name" value="GIY-YIG endonuclease"/>
    <property type="match status" value="1"/>
</dbReference>
<name>A0A8J6M989_9FIRM</name>
<dbReference type="InterPro" id="IPR035901">
    <property type="entry name" value="GIY-YIG_endonuc_sf"/>
</dbReference>
<dbReference type="AlphaFoldDB" id="A0A8J6M989"/>
<dbReference type="EMBL" id="JACOPO010000015">
    <property type="protein sequence ID" value="MBC5723787.1"/>
    <property type="molecule type" value="Genomic_DNA"/>
</dbReference>
<dbReference type="Gene3D" id="3.40.1440.10">
    <property type="entry name" value="GIY-YIG endonuclease"/>
    <property type="match status" value="1"/>
</dbReference>
<dbReference type="PROSITE" id="PS50164">
    <property type="entry name" value="GIY_YIG"/>
    <property type="match status" value="1"/>
</dbReference>
<proteinExistence type="predicted"/>
<organism evidence="2 3">
    <name type="scientific">Flintibacter hominis</name>
    <dbReference type="NCBI Taxonomy" id="2763048"/>
    <lineage>
        <taxon>Bacteria</taxon>
        <taxon>Bacillati</taxon>
        <taxon>Bacillota</taxon>
        <taxon>Clostridia</taxon>
        <taxon>Eubacteriales</taxon>
        <taxon>Flintibacter</taxon>
    </lineage>
</organism>
<evidence type="ECO:0000313" key="3">
    <source>
        <dbReference type="Proteomes" id="UP000628736"/>
    </source>
</evidence>
<sequence>MRNGLIIIEIPEYNGPGVYSLADQNGKQYIGSSLNVSQRIVQHDRSLIDAKNGYIQKTLSSYKMQLAVQDGMTFKASVLWELPDGGTQYDLWDAERRFLLLAGGCKETYNTKDVPNYRKDDFSGLRAWRNHAPSRRRDEAIAIFLEHIEKRSAPISARRNVRKSRDNIMIRPTTEEGAKIRKAAADAGKSVQAYILDILREHIN</sequence>
<dbReference type="InterPro" id="IPR000305">
    <property type="entry name" value="GIY-YIG_endonuc"/>
</dbReference>
<protein>
    <recommendedName>
        <fullName evidence="1">GIY-YIG domain-containing protein</fullName>
    </recommendedName>
</protein>
<dbReference type="RefSeq" id="WP_186853482.1">
    <property type="nucleotide sequence ID" value="NZ_JACOPO010000015.1"/>
</dbReference>
<feature type="domain" description="GIY-YIG" evidence="1">
    <location>
        <begin position="14"/>
        <end position="111"/>
    </location>
</feature>
<evidence type="ECO:0000259" key="1">
    <source>
        <dbReference type="PROSITE" id="PS50164"/>
    </source>
</evidence>